<evidence type="ECO:0000313" key="45">
    <source>
        <dbReference type="Proteomes" id="UP000054359"/>
    </source>
</evidence>
<comment type="catalytic activity">
    <reaction evidence="34">
        <text>sulcatone + NADPH + O2 + H(+) = 4-methylpent-3-en-1-yl acetate + NADP(+) + H2O</text>
        <dbReference type="Rhea" id="RHEA:54864"/>
        <dbReference type="ChEBI" id="CHEBI:15377"/>
        <dbReference type="ChEBI" id="CHEBI:15378"/>
        <dbReference type="ChEBI" id="CHEBI:15379"/>
        <dbReference type="ChEBI" id="CHEBI:16310"/>
        <dbReference type="ChEBI" id="CHEBI:57783"/>
        <dbReference type="ChEBI" id="CHEBI:58349"/>
        <dbReference type="ChEBI" id="CHEBI:138373"/>
    </reaction>
    <physiologicalReaction direction="left-to-right" evidence="34">
        <dbReference type="Rhea" id="RHEA:54865"/>
    </physiologicalReaction>
</comment>
<evidence type="ECO:0000256" key="39">
    <source>
        <dbReference type="ARBA" id="ARBA00048459"/>
    </source>
</evidence>
<comment type="catalytic activity">
    <reaction evidence="40">
        <text>(2E)-geranial + NADPH + O2 + H(+) = (1E)-2,6-dimethylhepta-1,5-dien-1-yl formate + NADP(+) + H2O</text>
        <dbReference type="Rhea" id="RHEA:54860"/>
        <dbReference type="ChEBI" id="CHEBI:15377"/>
        <dbReference type="ChEBI" id="CHEBI:15378"/>
        <dbReference type="ChEBI" id="CHEBI:15379"/>
        <dbReference type="ChEBI" id="CHEBI:16980"/>
        <dbReference type="ChEBI" id="CHEBI:57783"/>
        <dbReference type="ChEBI" id="CHEBI:58349"/>
        <dbReference type="ChEBI" id="CHEBI:138375"/>
    </reaction>
    <physiologicalReaction direction="left-to-right" evidence="40">
        <dbReference type="Rhea" id="RHEA:54861"/>
    </physiologicalReaction>
</comment>
<evidence type="ECO:0000256" key="21">
    <source>
        <dbReference type="ARBA" id="ARBA00029725"/>
    </source>
</evidence>
<comment type="cofactor">
    <cofactor evidence="1">
        <name>FAD</name>
        <dbReference type="ChEBI" id="CHEBI:57692"/>
    </cofactor>
</comment>
<comment type="catalytic activity">
    <reaction evidence="38">
        <text>trimethylamine + NADPH + O2 = trimethylamine N-oxide + NADP(+) + H2O</text>
        <dbReference type="Rhea" id="RHEA:31979"/>
        <dbReference type="ChEBI" id="CHEBI:15377"/>
        <dbReference type="ChEBI" id="CHEBI:15379"/>
        <dbReference type="ChEBI" id="CHEBI:15724"/>
        <dbReference type="ChEBI" id="CHEBI:57783"/>
        <dbReference type="ChEBI" id="CHEBI:58349"/>
        <dbReference type="ChEBI" id="CHEBI:58389"/>
        <dbReference type="EC" id="1.14.13.148"/>
    </reaction>
    <physiologicalReaction direction="left-to-right" evidence="38">
        <dbReference type="Rhea" id="RHEA:31980"/>
    </physiologicalReaction>
</comment>
<comment type="catalytic activity">
    <reaction evidence="41">
        <text>heptan-4-one + NADPH + O2 + H(+) = propyl butanoate + NADP(+) + H2O</text>
        <dbReference type="Rhea" id="RHEA:54852"/>
        <dbReference type="ChEBI" id="CHEBI:15377"/>
        <dbReference type="ChEBI" id="CHEBI:15378"/>
        <dbReference type="ChEBI" id="CHEBI:15379"/>
        <dbReference type="ChEBI" id="CHEBI:57783"/>
        <dbReference type="ChEBI" id="CHEBI:58349"/>
        <dbReference type="ChEBI" id="CHEBI:89484"/>
        <dbReference type="ChEBI" id="CHEBI:89719"/>
    </reaction>
    <physiologicalReaction direction="left-to-right" evidence="41">
        <dbReference type="Rhea" id="RHEA:54853"/>
    </physiologicalReaction>
</comment>
<comment type="catalytic activity">
    <reaction evidence="42">
        <text>N,N-dimethylaniline + NADPH + O2 + H(+) = N,N-dimethylaniline N-oxide + NADP(+) + H2O</text>
        <dbReference type="Rhea" id="RHEA:24468"/>
        <dbReference type="ChEBI" id="CHEBI:15377"/>
        <dbReference type="ChEBI" id="CHEBI:15378"/>
        <dbReference type="ChEBI" id="CHEBI:15379"/>
        <dbReference type="ChEBI" id="CHEBI:16269"/>
        <dbReference type="ChEBI" id="CHEBI:17735"/>
        <dbReference type="ChEBI" id="CHEBI:57783"/>
        <dbReference type="ChEBI" id="CHEBI:58349"/>
        <dbReference type="EC" id="1.14.13.8"/>
    </reaction>
    <physiologicalReaction direction="left-to-right" evidence="42">
        <dbReference type="Rhea" id="RHEA:24469"/>
    </physiologicalReaction>
</comment>
<name>A0A087U9W5_STEMI</name>
<evidence type="ECO:0000256" key="11">
    <source>
        <dbReference type="ARBA" id="ARBA00022692"/>
    </source>
</evidence>
<dbReference type="GO" id="GO:0016174">
    <property type="term" value="F:NAD(P)H oxidase H2O2-forming activity"/>
    <property type="evidence" value="ECO:0007669"/>
    <property type="project" value="UniProtKB-EC"/>
</dbReference>
<keyword evidence="16" id="KW-1133">Transmembrane helix</keyword>
<gene>
    <name evidence="44" type="ORF">X975_06192</name>
</gene>
<dbReference type="InterPro" id="IPR036188">
    <property type="entry name" value="FAD/NAD-bd_sf"/>
</dbReference>
<dbReference type="PIRSF" id="PIRSF000332">
    <property type="entry name" value="FMO"/>
    <property type="match status" value="1"/>
</dbReference>
<comment type="catalytic activity">
    <reaction evidence="37">
        <text>hypotaurine + NADPH + O2 + H(+) = taurine + NADP(+) + H2O</text>
        <dbReference type="Rhea" id="RHEA:69819"/>
        <dbReference type="ChEBI" id="CHEBI:15377"/>
        <dbReference type="ChEBI" id="CHEBI:15378"/>
        <dbReference type="ChEBI" id="CHEBI:15379"/>
        <dbReference type="ChEBI" id="CHEBI:57783"/>
        <dbReference type="ChEBI" id="CHEBI:57853"/>
        <dbReference type="ChEBI" id="CHEBI:58349"/>
        <dbReference type="ChEBI" id="CHEBI:507393"/>
        <dbReference type="EC" id="1.14.13.8"/>
    </reaction>
    <physiologicalReaction direction="left-to-right" evidence="37">
        <dbReference type="Rhea" id="RHEA:69820"/>
    </physiologicalReaction>
</comment>
<proteinExistence type="inferred from homology"/>
<keyword evidence="20" id="KW-0472">Membrane</keyword>
<dbReference type="EMBL" id="KK118892">
    <property type="protein sequence ID" value="KFM74154.1"/>
    <property type="molecule type" value="Genomic_DNA"/>
</dbReference>
<dbReference type="InterPro" id="IPR002257">
    <property type="entry name" value="Flavin_mOase_5"/>
</dbReference>
<evidence type="ECO:0000256" key="12">
    <source>
        <dbReference type="ARBA" id="ARBA00022824"/>
    </source>
</evidence>
<evidence type="ECO:0000256" key="37">
    <source>
        <dbReference type="ARBA" id="ARBA00048041"/>
    </source>
</evidence>
<keyword evidence="14" id="KW-0492">Microsome</keyword>
<evidence type="ECO:0000256" key="6">
    <source>
        <dbReference type="ARBA" id="ARBA00012850"/>
    </source>
</evidence>
<evidence type="ECO:0000256" key="4">
    <source>
        <dbReference type="ARBA" id="ARBA00009183"/>
    </source>
</evidence>
<dbReference type="GO" id="GO:0006629">
    <property type="term" value="P:lipid metabolic process"/>
    <property type="evidence" value="ECO:0007669"/>
    <property type="project" value="UniProtKB-KW"/>
</dbReference>
<evidence type="ECO:0000256" key="19">
    <source>
        <dbReference type="ARBA" id="ARBA00023098"/>
    </source>
</evidence>
<evidence type="ECO:0000256" key="40">
    <source>
        <dbReference type="ARBA" id="ARBA00048989"/>
    </source>
</evidence>
<evidence type="ECO:0000256" key="25">
    <source>
        <dbReference type="ARBA" id="ARBA00034528"/>
    </source>
</evidence>
<dbReference type="GO" id="GO:0005789">
    <property type="term" value="C:endoplasmic reticulum membrane"/>
    <property type="evidence" value="ECO:0007669"/>
    <property type="project" value="UniProtKB-SubCell"/>
</dbReference>
<keyword evidence="10" id="KW-0285">Flavoprotein</keyword>
<comment type="catalytic activity">
    <reaction evidence="33">
        <text>heptan-2-one + NADPH + O2 + H(+) = pentyl acetate + NADP(+) + H2O</text>
        <dbReference type="Rhea" id="RHEA:54836"/>
        <dbReference type="ChEBI" id="CHEBI:5672"/>
        <dbReference type="ChEBI" id="CHEBI:15377"/>
        <dbReference type="ChEBI" id="CHEBI:15378"/>
        <dbReference type="ChEBI" id="CHEBI:15379"/>
        <dbReference type="ChEBI" id="CHEBI:57783"/>
        <dbReference type="ChEBI" id="CHEBI:58349"/>
        <dbReference type="ChEBI" id="CHEBI:87362"/>
    </reaction>
    <physiologicalReaction direction="left-to-right" evidence="33">
        <dbReference type="Rhea" id="RHEA:54837"/>
    </physiologicalReaction>
</comment>
<accession>A0A087U9W5</accession>
<protein>
    <recommendedName>
        <fullName evidence="26">Flavin-containing monooxygenase 1</fullName>
        <ecNumber evidence="25">1.14.13.148</ecNumber>
        <ecNumber evidence="6">1.14.13.8</ecNumber>
        <ecNumber evidence="5">1.6.3.1</ecNumber>
    </recommendedName>
    <alternativeName>
        <fullName evidence="28">Dimethylaniline monooxygenase [N-oxide-forming] 1</fullName>
    </alternativeName>
    <alternativeName>
        <fullName evidence="24">Dimethylaniline monooxygenase [N-oxide-forming] 5</fullName>
    </alternativeName>
    <alternativeName>
        <fullName evidence="21">Dimethylaniline oxidase 1</fullName>
    </alternativeName>
    <alternativeName>
        <fullName evidence="22">Dimethylaniline oxidase 5</fullName>
    </alternativeName>
    <alternativeName>
        <fullName evidence="7">Flavin-containing monooxygenase 5</fullName>
    </alternativeName>
    <alternativeName>
        <fullName evidence="23">NADPH oxidase</fullName>
    </alternativeName>
    <alternativeName>
        <fullName evidence="27">Trimethylamine monooxygenase</fullName>
    </alternativeName>
</protein>
<keyword evidence="8" id="KW-0488">Methylation</keyword>
<evidence type="ECO:0000256" key="32">
    <source>
        <dbReference type="ARBA" id="ARBA00047426"/>
    </source>
</evidence>
<evidence type="ECO:0000256" key="13">
    <source>
        <dbReference type="ARBA" id="ARBA00022827"/>
    </source>
</evidence>
<comment type="catalytic activity">
    <reaction evidence="36">
        <text>hexan-3-one + NADPH + O2 + H(+) = ethyl butanoate + NADP(+) + H2O</text>
        <dbReference type="Rhea" id="RHEA:54844"/>
        <dbReference type="ChEBI" id="CHEBI:15377"/>
        <dbReference type="ChEBI" id="CHEBI:15378"/>
        <dbReference type="ChEBI" id="CHEBI:15379"/>
        <dbReference type="ChEBI" id="CHEBI:57783"/>
        <dbReference type="ChEBI" id="CHEBI:58349"/>
        <dbReference type="ChEBI" id="CHEBI:88764"/>
        <dbReference type="ChEBI" id="CHEBI:89891"/>
    </reaction>
    <physiologicalReaction direction="left-to-right" evidence="36">
        <dbReference type="Rhea" id="RHEA:54845"/>
    </physiologicalReaction>
</comment>
<dbReference type="AlphaFoldDB" id="A0A087U9W5"/>
<comment type="catalytic activity">
    <reaction evidence="39">
        <text>octan-3-one + NADPH + O2 + H(+) = ethyl hexanoate + NADP(+) + H2O</text>
        <dbReference type="Rhea" id="RHEA:54856"/>
        <dbReference type="ChEBI" id="CHEBI:15377"/>
        <dbReference type="ChEBI" id="CHEBI:15378"/>
        <dbReference type="ChEBI" id="CHEBI:15379"/>
        <dbReference type="ChEBI" id="CHEBI:57783"/>
        <dbReference type="ChEBI" id="CHEBI:58349"/>
        <dbReference type="ChEBI" id="CHEBI:80946"/>
        <dbReference type="ChEBI" id="CHEBI:86055"/>
    </reaction>
    <physiologicalReaction direction="left-to-right" evidence="39">
        <dbReference type="Rhea" id="RHEA:54857"/>
    </physiologicalReaction>
</comment>
<evidence type="ECO:0000256" key="9">
    <source>
        <dbReference type="ARBA" id="ARBA00022553"/>
    </source>
</evidence>
<evidence type="ECO:0000256" key="23">
    <source>
        <dbReference type="ARBA" id="ARBA00033213"/>
    </source>
</evidence>
<keyword evidence="45" id="KW-1185">Reference proteome</keyword>
<comment type="catalytic activity">
    <reaction evidence="32">
        <text>hexan-3-one + NADPH + O2 + H(+) = propyl propanoate + NADP(+) + H2O</text>
        <dbReference type="Rhea" id="RHEA:54848"/>
        <dbReference type="ChEBI" id="CHEBI:15377"/>
        <dbReference type="ChEBI" id="CHEBI:15378"/>
        <dbReference type="ChEBI" id="CHEBI:15379"/>
        <dbReference type="ChEBI" id="CHEBI:57783"/>
        <dbReference type="ChEBI" id="CHEBI:58349"/>
        <dbReference type="ChEBI" id="CHEBI:89828"/>
        <dbReference type="ChEBI" id="CHEBI:89891"/>
    </reaction>
    <physiologicalReaction direction="left-to-right" evidence="32">
        <dbReference type="Rhea" id="RHEA:54849"/>
    </physiologicalReaction>
</comment>
<keyword evidence="9" id="KW-0597">Phosphoprotein</keyword>
<keyword evidence="19" id="KW-0443">Lipid metabolism</keyword>
<evidence type="ECO:0000256" key="22">
    <source>
        <dbReference type="ARBA" id="ARBA00029728"/>
    </source>
</evidence>
<keyword evidence="11" id="KW-0812">Transmembrane</keyword>
<evidence type="ECO:0000256" key="31">
    <source>
        <dbReference type="ARBA" id="ARBA00047338"/>
    </source>
</evidence>
<dbReference type="GO" id="GO:0004499">
    <property type="term" value="F:N,N-dimethylaniline monooxygenase activity"/>
    <property type="evidence" value="ECO:0007669"/>
    <property type="project" value="InterPro"/>
</dbReference>
<dbReference type="Proteomes" id="UP000054359">
    <property type="component" value="Unassembled WGS sequence"/>
</dbReference>
<keyword evidence="17" id="KW-0560">Oxidoreductase</keyword>
<keyword evidence="13" id="KW-0274">FAD</keyword>
<evidence type="ECO:0000256" key="33">
    <source>
        <dbReference type="ARBA" id="ARBA00047574"/>
    </source>
</evidence>
<dbReference type="InterPro" id="IPR020946">
    <property type="entry name" value="Flavin_mOase-like"/>
</dbReference>
<evidence type="ECO:0000256" key="30">
    <source>
        <dbReference type="ARBA" id="ARBA00045957"/>
    </source>
</evidence>
<evidence type="ECO:0000256" key="2">
    <source>
        <dbReference type="ARBA" id="ARBA00004389"/>
    </source>
</evidence>
<dbReference type="GO" id="GO:0050661">
    <property type="term" value="F:NADP binding"/>
    <property type="evidence" value="ECO:0007669"/>
    <property type="project" value="InterPro"/>
</dbReference>
<evidence type="ECO:0000256" key="38">
    <source>
        <dbReference type="ARBA" id="ARBA00048088"/>
    </source>
</evidence>
<evidence type="ECO:0000256" key="20">
    <source>
        <dbReference type="ARBA" id="ARBA00023136"/>
    </source>
</evidence>
<evidence type="ECO:0000256" key="7">
    <source>
        <dbReference type="ARBA" id="ARBA00019213"/>
    </source>
</evidence>
<comment type="function">
    <text evidence="29">Acts as a Baeyer-Villiger monooxygenase on a broad range of substrates. Catalyzes the insertion of an oxygen atom into a carbon-carbon bond adjacent to a carbonyl, which converts ketones to esters. Active on diverse carbonyl compounds, whereas soft nucleophiles are mostly non- or poorly reactive. In contrast with other forms of FMO it is non- or poorly active on 'classical' substrates such as drugs, pesticides, and dietary components containing soft nucleophilic heteroatoms. Able to oxidize drug molecules bearing a carbonyl group on an aliphatic chain, such as nabumetone and pentoxifylline. Also, in the absence of substrates, shows slow but yet significant NADPH oxidase activity. Acts as a positive modulator of cholesterol biosynthesis as well as glucose homeostasis, promoting metabolic aging via pleiotropic effects.</text>
</comment>
<evidence type="ECO:0000256" key="16">
    <source>
        <dbReference type="ARBA" id="ARBA00022989"/>
    </source>
</evidence>
<dbReference type="PANTHER" id="PTHR23023">
    <property type="entry name" value="DIMETHYLANILINE MONOOXYGENASE"/>
    <property type="match status" value="1"/>
</dbReference>
<dbReference type="OMA" id="STHQWAV"/>
<dbReference type="EC" id="1.6.3.1" evidence="5"/>
<evidence type="ECO:0000256" key="36">
    <source>
        <dbReference type="ARBA" id="ARBA00047977"/>
    </source>
</evidence>
<organism evidence="44 45">
    <name type="scientific">Stegodyphus mimosarum</name>
    <name type="common">African social velvet spider</name>
    <dbReference type="NCBI Taxonomy" id="407821"/>
    <lineage>
        <taxon>Eukaryota</taxon>
        <taxon>Metazoa</taxon>
        <taxon>Ecdysozoa</taxon>
        <taxon>Arthropoda</taxon>
        <taxon>Chelicerata</taxon>
        <taxon>Arachnida</taxon>
        <taxon>Araneae</taxon>
        <taxon>Araneomorphae</taxon>
        <taxon>Entelegynae</taxon>
        <taxon>Eresoidea</taxon>
        <taxon>Eresidae</taxon>
        <taxon>Stegodyphus</taxon>
    </lineage>
</organism>
<evidence type="ECO:0000256" key="8">
    <source>
        <dbReference type="ARBA" id="ARBA00022481"/>
    </source>
</evidence>
<evidence type="ECO:0000256" key="35">
    <source>
        <dbReference type="ARBA" id="ARBA00047864"/>
    </source>
</evidence>
<evidence type="ECO:0000256" key="28">
    <source>
        <dbReference type="ARBA" id="ARBA00034561"/>
    </source>
</evidence>
<dbReference type="EC" id="1.14.13.148" evidence="25"/>
<comment type="subcellular location">
    <subcellularLocation>
        <location evidence="2">Endoplasmic reticulum membrane</location>
        <topology evidence="2">Single-pass membrane protein</topology>
    </subcellularLocation>
    <subcellularLocation>
        <location evidence="3">Microsome membrane</location>
    </subcellularLocation>
</comment>
<dbReference type="Gene3D" id="3.50.50.60">
    <property type="entry name" value="FAD/NAD(P)-binding domain"/>
    <property type="match status" value="2"/>
</dbReference>
<evidence type="ECO:0000256" key="34">
    <source>
        <dbReference type="ARBA" id="ARBA00047855"/>
    </source>
</evidence>
<comment type="catalytic activity">
    <reaction evidence="31">
        <text>hypotaurine + NADH + O2 + H(+) = taurine + NAD(+) + H2O</text>
        <dbReference type="Rhea" id="RHEA:74111"/>
        <dbReference type="ChEBI" id="CHEBI:15377"/>
        <dbReference type="ChEBI" id="CHEBI:15378"/>
        <dbReference type="ChEBI" id="CHEBI:15379"/>
        <dbReference type="ChEBI" id="CHEBI:57540"/>
        <dbReference type="ChEBI" id="CHEBI:57853"/>
        <dbReference type="ChEBI" id="CHEBI:57945"/>
        <dbReference type="ChEBI" id="CHEBI:507393"/>
        <dbReference type="EC" id="1.14.13.8"/>
    </reaction>
    <physiologicalReaction direction="left-to-right" evidence="31">
        <dbReference type="Rhea" id="RHEA:74112"/>
    </physiologicalReaction>
</comment>
<comment type="catalytic activity">
    <reaction evidence="35">
        <text>NADPH + O2 + H(+) = H2O2 + NADP(+)</text>
        <dbReference type="Rhea" id="RHEA:11260"/>
        <dbReference type="ChEBI" id="CHEBI:15378"/>
        <dbReference type="ChEBI" id="CHEBI:15379"/>
        <dbReference type="ChEBI" id="CHEBI:16240"/>
        <dbReference type="ChEBI" id="CHEBI:57783"/>
        <dbReference type="ChEBI" id="CHEBI:58349"/>
        <dbReference type="EC" id="1.6.3.1"/>
    </reaction>
    <physiologicalReaction direction="left-to-right" evidence="35">
        <dbReference type="Rhea" id="RHEA:11261"/>
    </physiologicalReaction>
</comment>
<dbReference type="EC" id="1.14.13.8" evidence="6"/>
<evidence type="ECO:0000256" key="3">
    <source>
        <dbReference type="ARBA" id="ARBA00004524"/>
    </source>
</evidence>
<dbReference type="Pfam" id="PF00743">
    <property type="entry name" value="FMO-like"/>
    <property type="match status" value="1"/>
</dbReference>
<reference evidence="44 45" key="1">
    <citation type="submission" date="2013-11" db="EMBL/GenBank/DDBJ databases">
        <title>Genome sequencing of Stegodyphus mimosarum.</title>
        <authorList>
            <person name="Bechsgaard J."/>
        </authorList>
    </citation>
    <scope>NUCLEOTIDE SEQUENCE [LARGE SCALE GENOMIC DNA]</scope>
</reference>
<evidence type="ECO:0000256" key="42">
    <source>
        <dbReference type="ARBA" id="ARBA00049443"/>
    </source>
</evidence>
<dbReference type="GO" id="GO:0050660">
    <property type="term" value="F:flavin adenine dinucleotide binding"/>
    <property type="evidence" value="ECO:0007669"/>
    <property type="project" value="InterPro"/>
</dbReference>
<evidence type="ECO:0000256" key="5">
    <source>
        <dbReference type="ARBA" id="ARBA00012698"/>
    </source>
</evidence>
<keyword evidence="18 44" id="KW-0503">Monooxygenase</keyword>
<comment type="function">
    <text evidence="30">Broad spectrum monooxygenase that catalyzes the oxygenation of a wide variety of nitrogen- and sulfur-containing compounds including xenobiotics. Catalyzes the S-oxygenation of hypotaurine to produce taurine, an organic osmolyte involved in cell volume regulation as well as a variety of cytoprotective and developmental processes. In vitro, catalyzes the N-oxygenation of trimethylamine (TMA) to produce trimethylamine N-oxide (TMAO) and could therefore participate to the detoxification of this compound that is generated by the action of gut microbiota from dietary precursors such as choline, choline containing compounds, betaine or L-carnitine.</text>
</comment>
<evidence type="ECO:0000256" key="17">
    <source>
        <dbReference type="ARBA" id="ARBA00023002"/>
    </source>
</evidence>
<dbReference type="OrthoDB" id="66881at2759"/>
<comment type="similarity">
    <text evidence="4">Belongs to the FMO family.</text>
</comment>
<dbReference type="STRING" id="407821.A0A087U9W5"/>
<evidence type="ECO:0000256" key="10">
    <source>
        <dbReference type="ARBA" id="ARBA00022630"/>
    </source>
</evidence>
<dbReference type="InterPro" id="IPR050346">
    <property type="entry name" value="FMO-like"/>
</dbReference>
<evidence type="ECO:0000256" key="24">
    <source>
        <dbReference type="ARBA" id="ARBA00033301"/>
    </source>
</evidence>
<keyword evidence="12" id="KW-0256">Endoplasmic reticulum</keyword>
<sequence length="511" mass="58181">MNRGDDLMTAKMRILVIGAGVSGLTAIKACKEENFDVVCYEKTGEFGGLWRYHDSDVDGLPSVMKSTISNSSKEMSAFSDFPPSSSFPTYMHHSTVLKYLEMYAEHFGLLGHITYYQEVVELIPAEDYGTTGKWVVKIRDLHTNESREETFDGVMACIGHHAYPYTPSYSNMDLFSGRLMHSHTYKTFIGMEDKVVLVVGAGNSGADIAAEISNVAKKVYLSTRRGSWIFPRLFEKGKPMDICLHRRYKVLMPAKYFAKDIEKTLTEKMDHKRFGIKPYHPVTSQHPTVNDELQAKLLTGMVTVKRDIKEFSETGVIFVDEEETTPIDVVIFATGYQVKFPFLSDDILRVGKNNKVFLYKNVFPPQLKHHTLAVIGLIQPSGSLFPIFEMQTRWFVALMARKCRLPSTETMLEDVKKTEGFRVRNFVQSPRHSVEVAWLPYIDEIAKMFGAKPNMAALFVKDPKLFKACFFGPCLPYQFRLNGPHKWDGARDAILNYKGRMYDHLKTGPEK</sequence>
<evidence type="ECO:0000256" key="26">
    <source>
        <dbReference type="ARBA" id="ARBA00034536"/>
    </source>
</evidence>
<dbReference type="InterPro" id="IPR000960">
    <property type="entry name" value="Flavin_mOase"/>
</dbReference>
<dbReference type="PRINTS" id="PR00370">
    <property type="entry name" value="FMOXYGENASE"/>
</dbReference>
<dbReference type="GO" id="GO:0034899">
    <property type="term" value="F:trimethylamine monooxygenase activity"/>
    <property type="evidence" value="ECO:0007669"/>
    <property type="project" value="UniProtKB-EC"/>
</dbReference>
<dbReference type="SUPFAM" id="SSF51905">
    <property type="entry name" value="FAD/NAD(P)-binding domain"/>
    <property type="match status" value="2"/>
</dbReference>
<evidence type="ECO:0000256" key="18">
    <source>
        <dbReference type="ARBA" id="ARBA00023033"/>
    </source>
</evidence>
<evidence type="ECO:0000256" key="15">
    <source>
        <dbReference type="ARBA" id="ARBA00022857"/>
    </source>
</evidence>
<evidence type="ECO:0000256" key="43">
    <source>
        <dbReference type="ARBA" id="ARBA00049475"/>
    </source>
</evidence>
<evidence type="ECO:0000313" key="44">
    <source>
        <dbReference type="EMBL" id="KFM74154.1"/>
    </source>
</evidence>
<dbReference type="FunFam" id="3.50.50.60:FF:000159">
    <property type="entry name" value="Dimethylaniline monooxygenase [N-oxide-forming]"/>
    <property type="match status" value="1"/>
</dbReference>
<evidence type="ECO:0000256" key="27">
    <source>
        <dbReference type="ARBA" id="ARBA00034554"/>
    </source>
</evidence>
<evidence type="ECO:0000256" key="14">
    <source>
        <dbReference type="ARBA" id="ARBA00022848"/>
    </source>
</evidence>
<evidence type="ECO:0000256" key="29">
    <source>
        <dbReference type="ARBA" id="ARBA00045722"/>
    </source>
</evidence>
<evidence type="ECO:0000256" key="41">
    <source>
        <dbReference type="ARBA" id="ARBA00048990"/>
    </source>
</evidence>
<comment type="catalytic activity">
    <reaction evidence="43">
        <text>octan-3-one + NADPH + O2 + H(+) = pentyl propanoate + NADP(+) + H2O</text>
        <dbReference type="Rhea" id="RHEA:54840"/>
        <dbReference type="ChEBI" id="CHEBI:15377"/>
        <dbReference type="ChEBI" id="CHEBI:15378"/>
        <dbReference type="ChEBI" id="CHEBI:15379"/>
        <dbReference type="ChEBI" id="CHEBI:57783"/>
        <dbReference type="ChEBI" id="CHEBI:58349"/>
        <dbReference type="ChEBI" id="CHEBI:80946"/>
        <dbReference type="ChEBI" id="CHEBI:87373"/>
    </reaction>
    <physiologicalReaction direction="left-to-right" evidence="43">
        <dbReference type="Rhea" id="RHEA:54841"/>
    </physiologicalReaction>
</comment>
<evidence type="ECO:0000256" key="1">
    <source>
        <dbReference type="ARBA" id="ARBA00001974"/>
    </source>
</evidence>
<feature type="non-terminal residue" evidence="44">
    <location>
        <position position="511"/>
    </location>
</feature>
<dbReference type="PRINTS" id="PR01125">
    <property type="entry name" value="FMOXYGENASE5"/>
</dbReference>
<keyword evidence="15" id="KW-0521">NADP</keyword>